<feature type="compositionally biased region" description="Polar residues" evidence="1">
    <location>
        <begin position="315"/>
        <end position="334"/>
    </location>
</feature>
<evidence type="ECO:0000313" key="4">
    <source>
        <dbReference type="Proteomes" id="UP000823561"/>
    </source>
</evidence>
<dbReference type="InterPro" id="IPR029400">
    <property type="entry name" value="TINF2_N"/>
</dbReference>
<feature type="region of interest" description="Disordered" evidence="1">
    <location>
        <begin position="550"/>
        <end position="619"/>
    </location>
</feature>
<feature type="domain" description="TERF1-interacting nuclear factor 2 N-terminal" evidence="2">
    <location>
        <begin position="70"/>
        <end position="215"/>
    </location>
</feature>
<dbReference type="PANTHER" id="PTHR15512">
    <property type="entry name" value="TERF1-INTERACTING NUCLEAR FACTOR 2"/>
    <property type="match status" value="1"/>
</dbReference>
<dbReference type="GO" id="GO:1904356">
    <property type="term" value="P:regulation of telomere maintenance via telomere lengthening"/>
    <property type="evidence" value="ECO:0007669"/>
    <property type="project" value="TreeGrafter"/>
</dbReference>
<accession>A0AAV6GJN6</accession>
<proteinExistence type="predicted"/>
<dbReference type="PANTHER" id="PTHR15512:SF0">
    <property type="entry name" value="TERF1-INTERACTING NUCLEAR FACTOR 2"/>
    <property type="match status" value="1"/>
</dbReference>
<dbReference type="InterPro" id="IPR039098">
    <property type="entry name" value="TINF2"/>
</dbReference>
<feature type="compositionally biased region" description="Basic and acidic residues" evidence="1">
    <location>
        <begin position="394"/>
        <end position="410"/>
    </location>
</feature>
<gene>
    <name evidence="3" type="ORF">AALO_G00156940</name>
</gene>
<feature type="compositionally biased region" description="Low complexity" evidence="1">
    <location>
        <begin position="597"/>
        <end position="619"/>
    </location>
</feature>
<name>A0AAV6GJN6_9TELE</name>
<dbReference type="CDD" id="cd11657">
    <property type="entry name" value="TIN2_N"/>
    <property type="match status" value="1"/>
</dbReference>
<feature type="compositionally biased region" description="Acidic residues" evidence="1">
    <location>
        <begin position="566"/>
        <end position="575"/>
    </location>
</feature>
<dbReference type="AlphaFoldDB" id="A0AAV6GJN6"/>
<evidence type="ECO:0000256" key="1">
    <source>
        <dbReference type="SAM" id="MobiDB-lite"/>
    </source>
</evidence>
<feature type="region of interest" description="Disordered" evidence="1">
    <location>
        <begin position="484"/>
        <end position="516"/>
    </location>
</feature>
<reference evidence="3" key="1">
    <citation type="submission" date="2020-10" db="EMBL/GenBank/DDBJ databases">
        <title>Chromosome-scale genome assembly of the Allis shad, Alosa alosa.</title>
        <authorList>
            <person name="Margot Z."/>
            <person name="Christophe K."/>
            <person name="Cabau C."/>
            <person name="Louis A."/>
            <person name="Berthelot C."/>
            <person name="Parey E."/>
            <person name="Roest Crollius H."/>
            <person name="Montfort J."/>
            <person name="Robinson-Rechavi M."/>
            <person name="Bucao C."/>
            <person name="Bouchez O."/>
            <person name="Gislard M."/>
            <person name="Lluch J."/>
            <person name="Milhes M."/>
            <person name="Lampietro C."/>
            <person name="Lopez Roques C."/>
            <person name="Donnadieu C."/>
            <person name="Braasch I."/>
            <person name="Desvignes T."/>
            <person name="Postlethwait J."/>
            <person name="Bobe J."/>
            <person name="Guiguen Y."/>
        </authorList>
    </citation>
    <scope>NUCLEOTIDE SEQUENCE</scope>
    <source>
        <strain evidence="3">M-15738</strain>
        <tissue evidence="3">Blood</tissue>
    </source>
</reference>
<protein>
    <recommendedName>
        <fullName evidence="2">TERF1-interacting nuclear factor 2 N-terminal domain-containing protein</fullName>
    </recommendedName>
</protein>
<feature type="compositionally biased region" description="Gly residues" evidence="1">
    <location>
        <begin position="371"/>
        <end position="384"/>
    </location>
</feature>
<feature type="region of interest" description="Disordered" evidence="1">
    <location>
        <begin position="314"/>
        <end position="335"/>
    </location>
</feature>
<dbReference type="GO" id="GO:0016233">
    <property type="term" value="P:telomere capping"/>
    <property type="evidence" value="ECO:0007669"/>
    <property type="project" value="InterPro"/>
</dbReference>
<keyword evidence="4" id="KW-1185">Reference proteome</keyword>
<organism evidence="3 4">
    <name type="scientific">Alosa alosa</name>
    <name type="common">allis shad</name>
    <dbReference type="NCBI Taxonomy" id="278164"/>
    <lineage>
        <taxon>Eukaryota</taxon>
        <taxon>Metazoa</taxon>
        <taxon>Chordata</taxon>
        <taxon>Craniata</taxon>
        <taxon>Vertebrata</taxon>
        <taxon>Euteleostomi</taxon>
        <taxon>Actinopterygii</taxon>
        <taxon>Neopterygii</taxon>
        <taxon>Teleostei</taxon>
        <taxon>Clupei</taxon>
        <taxon>Clupeiformes</taxon>
        <taxon>Clupeoidei</taxon>
        <taxon>Clupeidae</taxon>
        <taxon>Alosa</taxon>
    </lineage>
</organism>
<comment type="caution">
    <text evidence="3">The sequence shown here is derived from an EMBL/GenBank/DDBJ whole genome shotgun (WGS) entry which is preliminary data.</text>
</comment>
<sequence>MENTVDFKKTEVKCVKLLPALPLWIIEYAWSGRLTDLLNVLGPPLWLEGDWRSLTLAELCSVRAAAAEAWAILRARDVEQYERVIEFLEVTLNLLPRLVSCIKHMKIVFGFKTLVIIWMIRKDHCPVSTMEKTMKFFPSQLPQYSRCSRRHMDLMRKNSVEFREFVVSLARDKDSRQAYIRELMEEQYGEQYARKLEERLDHYLQELQSALPQPTCLDQVLRRQWPMTEGEELLLDLLASSSTSLPVTLKRLLQCALSIGSSSPNTTSLPCSQCSAHGNLSPVISPVTFRHSQQSTKPQLCCHNCCTGDRHRNFTQKQPSCSQEPQSASWTADSTPEIRLREEEGSENLDSPLLLEEQDSNELIWDHGRGGDGGGERGGAGGLRGDWKEDEMELEKTEGEELEKIEGDKGGEEEEEEEGVKRREREDVLRMEECEERVEVALVSGLRQMCSTHHKRMKSILLECSQELLTQGALVSLTPPLDPDTPILLPTRSPNQDPAPLPSLAPSPKEAAWSGGASPACVTRISAETQRLLIRSPLLQPSVVLRRLPLPHASMSGADKTRNQSEEEEEREEETGNQSEEEKGEEEEDGENGSFDVNSLFSDSSVESESNNSDSDFVP</sequence>
<dbReference type="Proteomes" id="UP000823561">
    <property type="component" value="Chromosome 11"/>
</dbReference>
<dbReference type="GO" id="GO:0042162">
    <property type="term" value="F:telomeric DNA binding"/>
    <property type="evidence" value="ECO:0007669"/>
    <property type="project" value="TreeGrafter"/>
</dbReference>
<evidence type="ECO:0000313" key="3">
    <source>
        <dbReference type="EMBL" id="KAG5273905.1"/>
    </source>
</evidence>
<feature type="region of interest" description="Disordered" evidence="1">
    <location>
        <begin position="364"/>
        <end position="424"/>
    </location>
</feature>
<dbReference type="Pfam" id="PF14973">
    <property type="entry name" value="TINF2_N"/>
    <property type="match status" value="1"/>
</dbReference>
<feature type="compositionally biased region" description="Acidic residues" evidence="1">
    <location>
        <begin position="582"/>
        <end position="591"/>
    </location>
</feature>
<dbReference type="EMBL" id="JADWDJ010000011">
    <property type="protein sequence ID" value="KAG5273905.1"/>
    <property type="molecule type" value="Genomic_DNA"/>
</dbReference>
<dbReference type="GO" id="GO:0070187">
    <property type="term" value="C:shelterin complex"/>
    <property type="evidence" value="ECO:0007669"/>
    <property type="project" value="InterPro"/>
</dbReference>
<evidence type="ECO:0000259" key="2">
    <source>
        <dbReference type="Pfam" id="PF14973"/>
    </source>
</evidence>